<proteinExistence type="predicted"/>
<dbReference type="Proteomes" id="UP000216113">
    <property type="component" value="Unassembled WGS sequence"/>
</dbReference>
<comment type="caution">
    <text evidence="2">The sequence shown here is derived from an EMBL/GenBank/DDBJ whole genome shotgun (WGS) entry which is preliminary data.</text>
</comment>
<sequence>MQASSKTDWERVKREAAADAPIAREPGGLYDPNDPAAVDAFFDQATVRRRGERGPQKAPVKERVTLRLSPEVVDYFKAGGSGWQTRLDQALQQYVQEHRR</sequence>
<dbReference type="AlphaFoldDB" id="A0A266LZF9"/>
<evidence type="ECO:0000313" key="3">
    <source>
        <dbReference type="Proteomes" id="UP000216113"/>
    </source>
</evidence>
<reference evidence="2 3" key="1">
    <citation type="submission" date="2017-08" db="EMBL/GenBank/DDBJ databases">
        <title>Genomic and metabolic characterisation of spoilage-associated Pseudomonas species.</title>
        <authorList>
            <person name="Stanborough T."/>
            <person name="Fegan N."/>
            <person name="Powell S.M."/>
            <person name="Singh T."/>
            <person name="Tamplin M.L."/>
            <person name="Chandry P.S."/>
        </authorList>
    </citation>
    <scope>NUCLEOTIDE SEQUENCE [LARGE SCALE GENOMIC DNA]</scope>
    <source>
        <strain evidence="2 3">F1820</strain>
    </source>
</reference>
<evidence type="ECO:0000313" key="2">
    <source>
        <dbReference type="EMBL" id="OZY42685.1"/>
    </source>
</evidence>
<organism evidence="2 3">
    <name type="scientific">Pseudomonas fragi</name>
    <dbReference type="NCBI Taxonomy" id="296"/>
    <lineage>
        <taxon>Bacteria</taxon>
        <taxon>Pseudomonadati</taxon>
        <taxon>Pseudomonadota</taxon>
        <taxon>Gammaproteobacteria</taxon>
        <taxon>Pseudomonadales</taxon>
        <taxon>Pseudomonadaceae</taxon>
        <taxon>Pseudomonas</taxon>
    </lineage>
</organism>
<dbReference type="RefSeq" id="WP_095028480.1">
    <property type="nucleotide sequence ID" value="NZ_NQKL01000004.1"/>
</dbReference>
<protein>
    <recommendedName>
        <fullName evidence="4">BrnA antitoxin of type II toxin-antitoxin system</fullName>
    </recommendedName>
</protein>
<evidence type="ECO:0000256" key="1">
    <source>
        <dbReference type="SAM" id="MobiDB-lite"/>
    </source>
</evidence>
<dbReference type="InterPro" id="IPR025528">
    <property type="entry name" value="BrnA_antitoxin"/>
</dbReference>
<name>A0A266LZF9_PSEFR</name>
<feature type="compositionally biased region" description="Basic and acidic residues" evidence="1">
    <location>
        <begin position="7"/>
        <end position="17"/>
    </location>
</feature>
<feature type="region of interest" description="Disordered" evidence="1">
    <location>
        <begin position="1"/>
        <end position="33"/>
    </location>
</feature>
<evidence type="ECO:0008006" key="4">
    <source>
        <dbReference type="Google" id="ProtNLM"/>
    </source>
</evidence>
<gene>
    <name evidence="2" type="ORF">CJF43_06580</name>
</gene>
<dbReference type="EMBL" id="NQKL01000004">
    <property type="protein sequence ID" value="OZY42685.1"/>
    <property type="molecule type" value="Genomic_DNA"/>
</dbReference>
<accession>A0A266LZF9</accession>
<dbReference type="Pfam" id="PF14384">
    <property type="entry name" value="BrnA_antitoxin"/>
    <property type="match status" value="1"/>
</dbReference>